<evidence type="ECO:0000313" key="4">
    <source>
        <dbReference type="Proteomes" id="UP000325849"/>
    </source>
</evidence>
<feature type="transmembrane region" description="Helical" evidence="1">
    <location>
        <begin position="185"/>
        <end position="206"/>
    </location>
</feature>
<dbReference type="AlphaFoldDB" id="A0A5N8V7I8"/>
<comment type="caution">
    <text evidence="3">The sequence shown here is derived from an EMBL/GenBank/DDBJ whole genome shotgun (WGS) entry which is preliminary data.</text>
</comment>
<dbReference type="InterPro" id="IPR046675">
    <property type="entry name" value="DUF6545"/>
</dbReference>
<feature type="transmembrane region" description="Helical" evidence="1">
    <location>
        <begin position="37"/>
        <end position="59"/>
    </location>
</feature>
<organism evidence="3 4">
    <name type="scientific">Streptomyces adustus</name>
    <dbReference type="NCBI Taxonomy" id="1609272"/>
    <lineage>
        <taxon>Bacteria</taxon>
        <taxon>Bacillati</taxon>
        <taxon>Actinomycetota</taxon>
        <taxon>Actinomycetes</taxon>
        <taxon>Kitasatosporales</taxon>
        <taxon>Streptomycetaceae</taxon>
        <taxon>Streptomyces</taxon>
    </lineage>
</organism>
<dbReference type="Proteomes" id="UP000325849">
    <property type="component" value="Unassembled WGS sequence"/>
</dbReference>
<proteinExistence type="predicted"/>
<reference evidence="3 4" key="1">
    <citation type="submission" date="2019-07" db="EMBL/GenBank/DDBJ databases">
        <title>New species of Amycolatopsis and Streptomyces.</title>
        <authorList>
            <person name="Duangmal K."/>
            <person name="Teo W.F.A."/>
            <person name="Lipun K."/>
        </authorList>
    </citation>
    <scope>NUCLEOTIDE SEQUENCE [LARGE SCALE GENOMIC DNA]</scope>
    <source>
        <strain evidence="3 4">NBRC 109810</strain>
    </source>
</reference>
<gene>
    <name evidence="3" type="ORF">FNH09_04430</name>
</gene>
<accession>A0A5N8V7I8</accession>
<feature type="domain" description="DUF6545" evidence="2">
    <location>
        <begin position="249"/>
        <end position="360"/>
    </location>
</feature>
<feature type="transmembrane region" description="Helical" evidence="1">
    <location>
        <begin position="151"/>
        <end position="173"/>
    </location>
</feature>
<keyword evidence="1" id="KW-0472">Membrane</keyword>
<dbReference type="EMBL" id="VJZD01000010">
    <property type="protein sequence ID" value="MPY30582.1"/>
    <property type="molecule type" value="Genomic_DNA"/>
</dbReference>
<evidence type="ECO:0000259" key="2">
    <source>
        <dbReference type="Pfam" id="PF20182"/>
    </source>
</evidence>
<dbReference type="RefSeq" id="WP_162468097.1">
    <property type="nucleotide sequence ID" value="NZ_VJZD01000010.1"/>
</dbReference>
<dbReference type="NCBIfam" id="NF042915">
    <property type="entry name" value="MAB_1171c_fam"/>
    <property type="match status" value="1"/>
</dbReference>
<feature type="transmembrane region" description="Helical" evidence="1">
    <location>
        <begin position="111"/>
        <end position="131"/>
    </location>
</feature>
<keyword evidence="4" id="KW-1185">Reference proteome</keyword>
<keyword evidence="1" id="KW-0812">Transmembrane</keyword>
<feature type="transmembrane region" description="Helical" evidence="1">
    <location>
        <begin position="226"/>
        <end position="247"/>
    </location>
</feature>
<feature type="transmembrane region" description="Helical" evidence="1">
    <location>
        <begin position="6"/>
        <end position="25"/>
    </location>
</feature>
<evidence type="ECO:0000313" key="3">
    <source>
        <dbReference type="EMBL" id="MPY30582.1"/>
    </source>
</evidence>
<dbReference type="Pfam" id="PF20182">
    <property type="entry name" value="DUF6545"/>
    <property type="match status" value="1"/>
</dbReference>
<sequence length="398" mass="44658">MTVANLHISYAIPTVLLVLALVLKFPTLLRAWRDPDVRATTLLLTWAAAVLVVITPANIERLNQWTGVPNIAAPWAYSFLTAFCATSLTMIMRWREEPSERRRRRMRLIYLVYAGVIAALWVTFLLADVPVPRIYDLDTYYAGTAWMREHILLYLLAHMVSALVAAYMLWKWFPQVENRWMKSGVVCLQSGFAFGLLYDAAKWAAIGARWAGTDWDALSTQAAPPFALLEAILVAMGFIVPQAGPFLQKWTRDQREYRRLYPLWRATRLLSPAAAKARIGVWAPLDLRLLQRRQRIHDALRLLSPYVDDGLYARAYTAALGTHTEKAAHGIAGAITVQAATDAYRGAGPLHHSGNPAPQSTSELSDRIDAVSQAMHRPRIVDSIRHEVISTESVNPHA</sequence>
<evidence type="ECO:0000256" key="1">
    <source>
        <dbReference type="SAM" id="Phobius"/>
    </source>
</evidence>
<keyword evidence="1" id="KW-1133">Transmembrane helix</keyword>
<feature type="transmembrane region" description="Helical" evidence="1">
    <location>
        <begin position="71"/>
        <end position="91"/>
    </location>
</feature>
<name>A0A5N8V7I8_9ACTN</name>
<dbReference type="InterPro" id="IPR050039">
    <property type="entry name" value="MAB_1171c-like"/>
</dbReference>
<protein>
    <recommendedName>
        <fullName evidence="2">DUF6545 domain-containing protein</fullName>
    </recommendedName>
</protein>